<dbReference type="InterPro" id="IPR050311">
    <property type="entry name" value="ORC1/CDC6"/>
</dbReference>
<dbReference type="EMBL" id="JAAZKV010000030">
    <property type="protein sequence ID" value="NMA44872.1"/>
    <property type="molecule type" value="Genomic_DNA"/>
</dbReference>
<proteinExistence type="inferred from homology"/>
<dbReference type="InterPro" id="IPR014277">
    <property type="entry name" value="Orc1/Cdc6_arc"/>
</dbReference>
<dbReference type="CDD" id="cd00009">
    <property type="entry name" value="AAA"/>
    <property type="match status" value="1"/>
</dbReference>
<sequence>MANIFSNSVENHILKDERFLYPDYVPEKLPFRDEEIEELVFALKPLSVGKKPTHVFIYGSPGTGKTVSLKFVLKELEEFSDRVKGVYINCFEFSSRHSILAKLTNAFGYPVSERGVSTEEIFDRFVAVLKSKKITPFVIFDEAEQLLNDDSKKLLYDLSRLPEQFKINIGLAFISNDNFFLSKLDDRVRSSLQASSICFEKYTHVELKEILNERAKFAFYPNVLSDGVIGLCAAHASKNNGDARVAIDVLLKSARIAERANSKKIEAVHVRKSFMQEKVVKVELTSTLSEKEKLILDYLTKNNGVDSGEIYSALKNKFAERTLRQAITDLEEKKLIRLEKIQKGKGGFSRVIFKN</sequence>
<comment type="similarity">
    <text evidence="1 5">Belongs to the CDC6/cdc18 family.</text>
</comment>
<dbReference type="GO" id="GO:0005524">
    <property type="term" value="F:ATP binding"/>
    <property type="evidence" value="ECO:0007669"/>
    <property type="project" value="UniProtKB-UniRule"/>
</dbReference>
<dbReference type="FunFam" id="1.10.8.60:FF:000073">
    <property type="entry name" value="ORC1-type DNA replication protein"/>
    <property type="match status" value="1"/>
</dbReference>
<evidence type="ECO:0000256" key="4">
    <source>
        <dbReference type="ARBA" id="ARBA00022840"/>
    </source>
</evidence>
<dbReference type="InterPro" id="IPR027417">
    <property type="entry name" value="P-loop_NTPase"/>
</dbReference>
<dbReference type="PANTHER" id="PTHR10763">
    <property type="entry name" value="CELL DIVISION CONTROL PROTEIN 6-RELATED"/>
    <property type="match status" value="1"/>
</dbReference>
<dbReference type="Gene3D" id="1.10.8.60">
    <property type="match status" value="1"/>
</dbReference>
<dbReference type="SUPFAM" id="SSF46785">
    <property type="entry name" value="Winged helix' DNA-binding domain"/>
    <property type="match status" value="1"/>
</dbReference>
<dbReference type="SUPFAM" id="SSF52540">
    <property type="entry name" value="P-loop containing nucleoside triphosphate hydrolases"/>
    <property type="match status" value="1"/>
</dbReference>
<keyword evidence="3 5" id="KW-0547">Nucleotide-binding</keyword>
<dbReference type="Pfam" id="PF22703">
    <property type="entry name" value="Cdc6_lid"/>
    <property type="match status" value="1"/>
</dbReference>
<comment type="function">
    <text evidence="5">Involved in regulation of DNA replication.</text>
</comment>
<dbReference type="HAMAP" id="MF_01407">
    <property type="entry name" value="ORC1_type_DNA_replic_protein"/>
    <property type="match status" value="1"/>
</dbReference>
<name>A0A7K4C0B2_9ARCH</name>
<comment type="caution">
    <text evidence="7">The sequence shown here is derived from an EMBL/GenBank/DDBJ whole genome shotgun (WGS) entry which is preliminary data.</text>
</comment>
<dbReference type="GO" id="GO:0016887">
    <property type="term" value="F:ATP hydrolysis activity"/>
    <property type="evidence" value="ECO:0007669"/>
    <property type="project" value="InterPro"/>
</dbReference>
<accession>A0A7K4C0B2</accession>
<dbReference type="AlphaFoldDB" id="A0A7K4C0B2"/>
<dbReference type="InterPro" id="IPR036390">
    <property type="entry name" value="WH_DNA-bd_sf"/>
</dbReference>
<feature type="binding site" evidence="5">
    <location>
        <position position="214"/>
    </location>
    <ligand>
        <name>ATP</name>
        <dbReference type="ChEBI" id="CHEBI:30616"/>
    </ligand>
</feature>
<dbReference type="Gene3D" id="3.40.50.300">
    <property type="entry name" value="P-loop containing nucleotide triphosphate hydrolases"/>
    <property type="match status" value="1"/>
</dbReference>
<protein>
    <recommendedName>
        <fullName evidence="5">ORC1-type DNA replication protein</fullName>
    </recommendedName>
</protein>
<feature type="binding site" evidence="5">
    <location>
        <position position="202"/>
    </location>
    <ligand>
        <name>ATP</name>
        <dbReference type="ChEBI" id="CHEBI:30616"/>
    </ligand>
</feature>
<evidence type="ECO:0000256" key="5">
    <source>
        <dbReference type="HAMAP-Rule" id="MF_01407"/>
    </source>
</evidence>
<dbReference type="InterPro" id="IPR036388">
    <property type="entry name" value="WH-like_DNA-bd_sf"/>
</dbReference>
<keyword evidence="2 5" id="KW-0235">DNA replication</keyword>
<dbReference type="PANTHER" id="PTHR10763:SF26">
    <property type="entry name" value="CELL DIVISION CONTROL PROTEIN 6 HOMOLOG"/>
    <property type="match status" value="1"/>
</dbReference>
<organism evidence="7 8">
    <name type="scientific">Candidatus Iainarchaeum sp</name>
    <dbReference type="NCBI Taxonomy" id="3101447"/>
    <lineage>
        <taxon>Archaea</taxon>
        <taxon>Candidatus Iainarchaeota</taxon>
        <taxon>Candidatus Iainarchaeia</taxon>
        <taxon>Candidatus Iainarchaeales</taxon>
        <taxon>Candidatus Iainarchaeaceae</taxon>
        <taxon>Candidatus Iainarchaeum</taxon>
    </lineage>
</organism>
<evidence type="ECO:0000256" key="1">
    <source>
        <dbReference type="ARBA" id="ARBA00006184"/>
    </source>
</evidence>
<dbReference type="NCBIfam" id="TIGR02928">
    <property type="entry name" value="orc1/cdc6 family replication initiation protein"/>
    <property type="match status" value="1"/>
</dbReference>
<dbReference type="Pfam" id="PF13401">
    <property type="entry name" value="AAA_22"/>
    <property type="match status" value="1"/>
</dbReference>
<keyword evidence="4 5" id="KW-0067">ATP-binding</keyword>
<evidence type="ECO:0000259" key="6">
    <source>
        <dbReference type="SMART" id="SM00382"/>
    </source>
</evidence>
<reference evidence="7 8" key="1">
    <citation type="journal article" date="2020" name="Biotechnol. Biofuels">
        <title>New insights from the biogas microbiome by comprehensive genome-resolved metagenomics of nearly 1600 species originating from multiple anaerobic digesters.</title>
        <authorList>
            <person name="Campanaro S."/>
            <person name="Treu L."/>
            <person name="Rodriguez-R L.M."/>
            <person name="Kovalovszki A."/>
            <person name="Ziels R.M."/>
            <person name="Maus I."/>
            <person name="Zhu X."/>
            <person name="Kougias P.G."/>
            <person name="Basile A."/>
            <person name="Luo G."/>
            <person name="Schluter A."/>
            <person name="Konstantinidis K.T."/>
            <person name="Angelidaki I."/>
        </authorList>
    </citation>
    <scope>NUCLEOTIDE SEQUENCE [LARGE SCALE GENOMIC DNA]</scope>
    <source>
        <strain evidence="7">AS22ysBPME_79</strain>
    </source>
</reference>
<dbReference type="GO" id="GO:0006260">
    <property type="term" value="P:DNA replication"/>
    <property type="evidence" value="ECO:0007669"/>
    <property type="project" value="UniProtKB-UniRule"/>
</dbReference>
<feature type="binding site" evidence="5">
    <location>
        <begin position="63"/>
        <end position="67"/>
    </location>
    <ligand>
        <name>ATP</name>
        <dbReference type="ChEBI" id="CHEBI:30616"/>
    </ligand>
</feature>
<feature type="domain" description="AAA+ ATPase" evidence="6">
    <location>
        <begin position="51"/>
        <end position="266"/>
    </location>
</feature>
<dbReference type="Proteomes" id="UP000526302">
    <property type="component" value="Unassembled WGS sequence"/>
</dbReference>
<gene>
    <name evidence="7" type="ORF">GX950_03625</name>
</gene>
<evidence type="ECO:0000256" key="2">
    <source>
        <dbReference type="ARBA" id="ARBA00022705"/>
    </source>
</evidence>
<dbReference type="Gene3D" id="1.10.10.10">
    <property type="entry name" value="Winged helix-like DNA-binding domain superfamily/Winged helix DNA-binding domain"/>
    <property type="match status" value="1"/>
</dbReference>
<dbReference type="InterPro" id="IPR049945">
    <property type="entry name" value="AAA_22"/>
</dbReference>
<evidence type="ECO:0000313" key="7">
    <source>
        <dbReference type="EMBL" id="NMA44872.1"/>
    </source>
</evidence>
<evidence type="ECO:0000256" key="3">
    <source>
        <dbReference type="ARBA" id="ARBA00022741"/>
    </source>
</evidence>
<dbReference type="InterPro" id="IPR003593">
    <property type="entry name" value="AAA+_ATPase"/>
</dbReference>
<dbReference type="InterPro" id="IPR055237">
    <property type="entry name" value="Cdc6_lid"/>
</dbReference>
<evidence type="ECO:0000313" key="8">
    <source>
        <dbReference type="Proteomes" id="UP000526302"/>
    </source>
</evidence>
<dbReference type="SMART" id="SM00382">
    <property type="entry name" value="AAA"/>
    <property type="match status" value="1"/>
</dbReference>